<dbReference type="PANTHER" id="PTHR30576:SF0">
    <property type="entry name" value="UNDECAPRENYL-PHOSPHATE N-ACETYLGALACTOSAMINYL 1-PHOSPHATE TRANSFERASE-RELATED"/>
    <property type="match status" value="1"/>
</dbReference>
<feature type="transmembrane region" description="Helical" evidence="2">
    <location>
        <begin position="101"/>
        <end position="122"/>
    </location>
</feature>
<dbReference type="EMBL" id="BAABFX010000026">
    <property type="protein sequence ID" value="GAA4396159.1"/>
    <property type="molecule type" value="Genomic_DNA"/>
</dbReference>
<sequence>MRVRRRPEASFHVSTPSPGADRPILARLNSRGFRLVMLLDGVAILGLAVGTMWWRYGLPPWPTYPTGAYAVSFAVSTAIFISAFYFGGLYEREPRLGGAAVFPRAAGLSLAAGSLIALLNLALTSLANQRGSLTQRVLPFPIPNLLAVIVLGAVVVAINRAVVHALRTRREGPPRVVIAGEQGDLELARRHLAAVEARALVVVAEVDDPAGVVEVARELRATDVLLVTGAWLDSWYPRTIDHLDQLGLTTLLRVTGRETLFGLDRLREIGGMPFVLLHAQTMPSSQRHFKRILDLVLLVVTAPVWIVLLVAVSLYQFAVAGRPVLFTQTRVGVGGEPFDMVKFRTMRTDAEADGVATLSTGKADSRVIPACRWVRATRADELPQILHILTGKMSIVGPRPERPELTAGFERDIAGYTRRHEVPPGLTGLAQIHGRYHTDAEYKLGYDLQYLVNWSPVLDLEIIARTIWVIVTRRV</sequence>
<organism evidence="4 5">
    <name type="scientific">Ornithinibacter aureus</name>
    <dbReference type="NCBI Taxonomy" id="622664"/>
    <lineage>
        <taxon>Bacteria</taxon>
        <taxon>Bacillati</taxon>
        <taxon>Actinomycetota</taxon>
        <taxon>Actinomycetes</taxon>
        <taxon>Micrococcales</taxon>
        <taxon>Intrasporangiaceae</taxon>
        <taxon>Ornithinibacter</taxon>
    </lineage>
</organism>
<feature type="transmembrane region" description="Helical" evidence="2">
    <location>
        <begin position="35"/>
        <end position="56"/>
    </location>
</feature>
<dbReference type="PANTHER" id="PTHR30576">
    <property type="entry name" value="COLANIC BIOSYNTHESIS UDP-GLUCOSE LIPID CARRIER TRANSFERASE"/>
    <property type="match status" value="1"/>
</dbReference>
<protein>
    <submittedName>
        <fullName evidence="4">Exopolysaccharide biosynthesis polyprenyl glycosylphosphotransferase</fullName>
    </submittedName>
</protein>
<feature type="transmembrane region" description="Helical" evidence="2">
    <location>
        <begin position="292"/>
        <end position="315"/>
    </location>
</feature>
<dbReference type="InterPro" id="IPR003362">
    <property type="entry name" value="Bact_transf"/>
</dbReference>
<reference evidence="5" key="1">
    <citation type="journal article" date="2019" name="Int. J. Syst. Evol. Microbiol.">
        <title>The Global Catalogue of Microorganisms (GCM) 10K type strain sequencing project: providing services to taxonomists for standard genome sequencing and annotation.</title>
        <authorList>
            <consortium name="The Broad Institute Genomics Platform"/>
            <consortium name="The Broad Institute Genome Sequencing Center for Infectious Disease"/>
            <person name="Wu L."/>
            <person name="Ma J."/>
        </authorList>
    </citation>
    <scope>NUCLEOTIDE SEQUENCE [LARGE SCALE GENOMIC DNA]</scope>
    <source>
        <strain evidence="5">JCM 17738</strain>
    </source>
</reference>
<dbReference type="Proteomes" id="UP001500390">
    <property type="component" value="Unassembled WGS sequence"/>
</dbReference>
<comment type="similarity">
    <text evidence="1">Belongs to the bacterial sugar transferase family.</text>
</comment>
<dbReference type="Pfam" id="PF02397">
    <property type="entry name" value="Bac_transf"/>
    <property type="match status" value="1"/>
</dbReference>
<evidence type="ECO:0000259" key="3">
    <source>
        <dbReference type="Pfam" id="PF02397"/>
    </source>
</evidence>
<comment type="caution">
    <text evidence="4">The sequence shown here is derived from an EMBL/GenBank/DDBJ whole genome shotgun (WGS) entry which is preliminary data.</text>
</comment>
<evidence type="ECO:0000313" key="4">
    <source>
        <dbReference type="EMBL" id="GAA4396159.1"/>
    </source>
</evidence>
<evidence type="ECO:0000256" key="1">
    <source>
        <dbReference type="ARBA" id="ARBA00006464"/>
    </source>
</evidence>
<gene>
    <name evidence="4" type="ORF">GCM10023153_18860</name>
</gene>
<evidence type="ECO:0000313" key="5">
    <source>
        <dbReference type="Proteomes" id="UP001500390"/>
    </source>
</evidence>
<feature type="domain" description="Bacterial sugar transferase" evidence="3">
    <location>
        <begin position="290"/>
        <end position="471"/>
    </location>
</feature>
<keyword evidence="2" id="KW-1133">Transmembrane helix</keyword>
<keyword evidence="5" id="KW-1185">Reference proteome</keyword>
<evidence type="ECO:0000256" key="2">
    <source>
        <dbReference type="SAM" id="Phobius"/>
    </source>
</evidence>
<accession>A0ABP8JV11</accession>
<proteinExistence type="inferred from homology"/>
<feature type="transmembrane region" description="Helical" evidence="2">
    <location>
        <begin position="68"/>
        <end position="89"/>
    </location>
</feature>
<feature type="transmembrane region" description="Helical" evidence="2">
    <location>
        <begin position="142"/>
        <end position="163"/>
    </location>
</feature>
<keyword evidence="2" id="KW-0472">Membrane</keyword>
<name>A0ABP8JV11_9MICO</name>
<keyword evidence="2" id="KW-0812">Transmembrane</keyword>